<dbReference type="InterPro" id="IPR028098">
    <property type="entry name" value="Glyco_trans_4-like_N"/>
</dbReference>
<sequence>MNIGIFSDTYSPQVNGVVSSILTLEKKLREQGHNVYIFTISHPDADDHSPYVHRIASLPFIFLKDHRVGIIYSNKAVHKIKRLKLDIILSQTEFSVGIFAKLVAKKLDIPIVHTYHTVYEDYMHYVSKGIEFSPKIARKYSKSFCNGVDGVVAPTKKTEKLLRSYGVKKPIRIIPTGIDFSPFNCEKYAAEEILRLKETFQIPTTDPVILFVGRVAKEKSIDVLIEAMPLVLKKLPTAKLVIVGDGPSRLELEELAAKLGVRDSVIFTGMQPWSGIGKMYQLGDVFVSASVTETQGLTFAEAMAAKLPIVAQEDESIAGLIRDGYNGLLFHNQEELSEALVTILSDSSYRENLANNALYSVKPLSAETFGLNAEAFYHEILDQFYEANPHKKPRLRLKKLLAKKKQTLNDNIKNTSKDRIEDEQ</sequence>
<dbReference type="InterPro" id="IPR001296">
    <property type="entry name" value="Glyco_trans_1"/>
</dbReference>
<dbReference type="eggNOG" id="COG0438">
    <property type="taxonomic scope" value="Bacteria"/>
</dbReference>
<dbReference type="EMBL" id="CP002582">
    <property type="protein sequence ID" value="ADZ83900.1"/>
    <property type="molecule type" value="Genomic_DNA"/>
</dbReference>
<dbReference type="KEGG" id="cle:Clole_2186"/>
<dbReference type="GO" id="GO:0016758">
    <property type="term" value="F:hexosyltransferase activity"/>
    <property type="evidence" value="ECO:0007669"/>
    <property type="project" value="TreeGrafter"/>
</dbReference>
<dbReference type="Gene3D" id="3.40.50.2000">
    <property type="entry name" value="Glycogen Phosphorylase B"/>
    <property type="match status" value="2"/>
</dbReference>
<dbReference type="STRING" id="642492.Clole_2186"/>
<dbReference type="PANTHER" id="PTHR45947:SF3">
    <property type="entry name" value="SULFOQUINOVOSYL TRANSFERASE SQD2"/>
    <property type="match status" value="1"/>
</dbReference>
<protein>
    <submittedName>
        <fullName evidence="3">Glycosyl transferase group 1</fullName>
    </submittedName>
</protein>
<feature type="domain" description="Glycosyltransferase subfamily 4-like N-terminal" evidence="2">
    <location>
        <begin position="14"/>
        <end position="179"/>
    </location>
</feature>
<feature type="domain" description="Glycosyl transferase family 1" evidence="1">
    <location>
        <begin position="197"/>
        <end position="357"/>
    </location>
</feature>
<organism evidence="3 4">
    <name type="scientific">Cellulosilyticum lentocellum (strain ATCC 49066 / DSM 5427 / NCIMB 11756 / RHM5)</name>
    <name type="common">Clostridium lentocellum</name>
    <dbReference type="NCBI Taxonomy" id="642492"/>
    <lineage>
        <taxon>Bacteria</taxon>
        <taxon>Bacillati</taxon>
        <taxon>Bacillota</taxon>
        <taxon>Clostridia</taxon>
        <taxon>Lachnospirales</taxon>
        <taxon>Cellulosilyticaceae</taxon>
        <taxon>Cellulosilyticum</taxon>
    </lineage>
</organism>
<name>F2JRH9_CELLD</name>
<dbReference type="PANTHER" id="PTHR45947">
    <property type="entry name" value="SULFOQUINOVOSYL TRANSFERASE SQD2"/>
    <property type="match status" value="1"/>
</dbReference>
<gene>
    <name evidence="3" type="ordered locus">Clole_2186</name>
</gene>
<dbReference type="InterPro" id="IPR050194">
    <property type="entry name" value="Glycosyltransferase_grp1"/>
</dbReference>
<reference evidence="3 4" key="1">
    <citation type="journal article" date="2011" name="J. Bacteriol.">
        <title>Complete genome sequence of the cellulose-degrading bacterium Cellulosilyticum lentocellum.</title>
        <authorList>
            <consortium name="US DOE Joint Genome Institute"/>
            <person name="Miller D.A."/>
            <person name="Suen G."/>
            <person name="Bruce D."/>
            <person name="Copeland A."/>
            <person name="Cheng J.F."/>
            <person name="Detter C."/>
            <person name="Goodwin L.A."/>
            <person name="Han C.S."/>
            <person name="Hauser L.J."/>
            <person name="Land M.L."/>
            <person name="Lapidus A."/>
            <person name="Lucas S."/>
            <person name="Meincke L."/>
            <person name="Pitluck S."/>
            <person name="Tapia R."/>
            <person name="Teshima H."/>
            <person name="Woyke T."/>
            <person name="Fox B.G."/>
            <person name="Angert E.R."/>
            <person name="Currie C.R."/>
        </authorList>
    </citation>
    <scope>NUCLEOTIDE SEQUENCE [LARGE SCALE GENOMIC DNA]</scope>
    <source>
        <strain evidence="4">ATCC 49066 / DSM 5427 / NCIMB 11756 / RHM5</strain>
    </source>
</reference>
<proteinExistence type="predicted"/>
<accession>F2JRH9</accession>
<dbReference type="Proteomes" id="UP000008467">
    <property type="component" value="Chromosome"/>
</dbReference>
<evidence type="ECO:0000259" key="2">
    <source>
        <dbReference type="Pfam" id="PF13439"/>
    </source>
</evidence>
<dbReference type="AlphaFoldDB" id="F2JRH9"/>
<evidence type="ECO:0000313" key="3">
    <source>
        <dbReference type="EMBL" id="ADZ83900.1"/>
    </source>
</evidence>
<dbReference type="CDD" id="cd03817">
    <property type="entry name" value="GT4_UGDG-like"/>
    <property type="match status" value="1"/>
</dbReference>
<dbReference type="Pfam" id="PF13439">
    <property type="entry name" value="Glyco_transf_4"/>
    <property type="match status" value="1"/>
</dbReference>
<dbReference type="Pfam" id="PF00534">
    <property type="entry name" value="Glycos_transf_1"/>
    <property type="match status" value="1"/>
</dbReference>
<evidence type="ECO:0000259" key="1">
    <source>
        <dbReference type="Pfam" id="PF00534"/>
    </source>
</evidence>
<dbReference type="RefSeq" id="WP_013657194.1">
    <property type="nucleotide sequence ID" value="NC_015275.1"/>
</dbReference>
<evidence type="ECO:0000313" key="4">
    <source>
        <dbReference type="Proteomes" id="UP000008467"/>
    </source>
</evidence>
<dbReference type="HOGENOM" id="CLU_009583_2_0_9"/>
<dbReference type="SUPFAM" id="SSF53756">
    <property type="entry name" value="UDP-Glycosyltransferase/glycogen phosphorylase"/>
    <property type="match status" value="1"/>
</dbReference>
<keyword evidence="3" id="KW-0808">Transferase</keyword>
<keyword evidence="4" id="KW-1185">Reference proteome</keyword>